<feature type="compositionally biased region" description="Basic and acidic residues" evidence="1">
    <location>
        <begin position="22"/>
        <end position="32"/>
    </location>
</feature>
<sequence length="67" mass="7170">MFTPGSSSLSVQAFHSSSRHLTAGEELERGQPPDEGGLQLHAGKGGGCHEVICILHHKELQDRTLGH</sequence>
<dbReference type="AlphaFoldDB" id="A0A834C0X7"/>
<dbReference type="EMBL" id="WKFB01000514">
    <property type="protein sequence ID" value="KAF6720730.1"/>
    <property type="molecule type" value="Genomic_DNA"/>
</dbReference>
<accession>A0A834C0X7</accession>
<reference evidence="2" key="1">
    <citation type="journal article" name="BMC Genomics">
        <title>Long-read sequencing and de novo genome assembly of marine medaka (Oryzias melastigma).</title>
        <authorList>
            <person name="Liang P."/>
            <person name="Saqib H.S.A."/>
            <person name="Ni X."/>
            <person name="Shen Y."/>
        </authorList>
    </citation>
    <scope>NUCLEOTIDE SEQUENCE</scope>
    <source>
        <strain evidence="2">Bigg-433</strain>
    </source>
</reference>
<feature type="region of interest" description="Disordered" evidence="1">
    <location>
        <begin position="1"/>
        <end position="42"/>
    </location>
</feature>
<dbReference type="Proteomes" id="UP000646548">
    <property type="component" value="Unassembled WGS sequence"/>
</dbReference>
<evidence type="ECO:0000313" key="2">
    <source>
        <dbReference type="EMBL" id="KAF6720730.1"/>
    </source>
</evidence>
<name>A0A834C0X7_ORYME</name>
<feature type="compositionally biased region" description="Polar residues" evidence="1">
    <location>
        <begin position="1"/>
        <end position="20"/>
    </location>
</feature>
<protein>
    <submittedName>
        <fullName evidence="2">Uncharacterized protein</fullName>
    </submittedName>
</protein>
<evidence type="ECO:0000256" key="1">
    <source>
        <dbReference type="SAM" id="MobiDB-lite"/>
    </source>
</evidence>
<comment type="caution">
    <text evidence="2">The sequence shown here is derived from an EMBL/GenBank/DDBJ whole genome shotgun (WGS) entry which is preliminary data.</text>
</comment>
<proteinExistence type="predicted"/>
<gene>
    <name evidence="2" type="ORF">FQA47_022042</name>
</gene>
<evidence type="ECO:0000313" key="3">
    <source>
        <dbReference type="Proteomes" id="UP000646548"/>
    </source>
</evidence>
<organism evidence="2 3">
    <name type="scientific">Oryzias melastigma</name>
    <name type="common">Marine medaka</name>
    <dbReference type="NCBI Taxonomy" id="30732"/>
    <lineage>
        <taxon>Eukaryota</taxon>
        <taxon>Metazoa</taxon>
        <taxon>Chordata</taxon>
        <taxon>Craniata</taxon>
        <taxon>Vertebrata</taxon>
        <taxon>Euteleostomi</taxon>
        <taxon>Actinopterygii</taxon>
        <taxon>Neopterygii</taxon>
        <taxon>Teleostei</taxon>
        <taxon>Neoteleostei</taxon>
        <taxon>Acanthomorphata</taxon>
        <taxon>Ovalentaria</taxon>
        <taxon>Atherinomorphae</taxon>
        <taxon>Beloniformes</taxon>
        <taxon>Adrianichthyidae</taxon>
        <taxon>Oryziinae</taxon>
        <taxon>Oryzias</taxon>
    </lineage>
</organism>